<dbReference type="NCBIfam" id="TIGR02937">
    <property type="entry name" value="sigma70-ECF"/>
    <property type="match status" value="1"/>
</dbReference>
<dbReference type="AlphaFoldDB" id="A0A9X1DB20"/>
<dbReference type="InterPro" id="IPR039425">
    <property type="entry name" value="RNA_pol_sigma-70-like"/>
</dbReference>
<dbReference type="InterPro" id="IPR036388">
    <property type="entry name" value="WH-like_DNA-bd_sf"/>
</dbReference>
<dbReference type="CDD" id="cd06171">
    <property type="entry name" value="Sigma70_r4"/>
    <property type="match status" value="1"/>
</dbReference>
<dbReference type="Pfam" id="PF04542">
    <property type="entry name" value="Sigma70_r2"/>
    <property type="match status" value="1"/>
</dbReference>
<keyword evidence="9" id="KW-1185">Reference proteome</keyword>
<dbReference type="Gene3D" id="1.10.1740.10">
    <property type="match status" value="1"/>
</dbReference>
<dbReference type="InterPro" id="IPR014284">
    <property type="entry name" value="RNA_pol_sigma-70_dom"/>
</dbReference>
<accession>A0A9X1DB20</accession>
<keyword evidence="3" id="KW-0731">Sigma factor</keyword>
<gene>
    <name evidence="8" type="ORF">KK488_07215</name>
</gene>
<evidence type="ECO:0000313" key="9">
    <source>
        <dbReference type="Proteomes" id="UP001138757"/>
    </source>
</evidence>
<dbReference type="SUPFAM" id="SSF88946">
    <property type="entry name" value="Sigma2 domain of RNA polymerase sigma factors"/>
    <property type="match status" value="1"/>
</dbReference>
<dbReference type="InterPro" id="IPR013325">
    <property type="entry name" value="RNA_pol_sigma_r2"/>
</dbReference>
<proteinExistence type="inferred from homology"/>
<dbReference type="PANTHER" id="PTHR43133:SF32">
    <property type="entry name" value="BLR3042 PROTEIN"/>
    <property type="match status" value="1"/>
</dbReference>
<dbReference type="InterPro" id="IPR013324">
    <property type="entry name" value="RNA_pol_sigma_r3/r4-like"/>
</dbReference>
<keyword evidence="4" id="KW-0804">Transcription</keyword>
<dbReference type="EMBL" id="JAHGAW010000004">
    <property type="protein sequence ID" value="MBT2186737.1"/>
    <property type="molecule type" value="Genomic_DNA"/>
</dbReference>
<dbReference type="PANTHER" id="PTHR43133">
    <property type="entry name" value="RNA POLYMERASE ECF-TYPE SIGMA FACTO"/>
    <property type="match status" value="1"/>
</dbReference>
<name>A0A9X1DB20_9SPHN</name>
<feature type="domain" description="RNA polymerase sigma-70 region 2" evidence="6">
    <location>
        <begin position="27"/>
        <end position="93"/>
    </location>
</feature>
<evidence type="ECO:0000259" key="6">
    <source>
        <dbReference type="Pfam" id="PF04542"/>
    </source>
</evidence>
<reference evidence="8" key="1">
    <citation type="submission" date="2021-05" db="EMBL/GenBank/DDBJ databases">
        <title>Genome of Sphingobium sp. strain.</title>
        <authorList>
            <person name="Fan R."/>
        </authorList>
    </citation>
    <scope>NUCLEOTIDE SEQUENCE</scope>
    <source>
        <strain evidence="8">H33</strain>
    </source>
</reference>
<dbReference type="Pfam" id="PF08281">
    <property type="entry name" value="Sigma70_r4_2"/>
    <property type="match status" value="1"/>
</dbReference>
<dbReference type="InterPro" id="IPR013249">
    <property type="entry name" value="RNA_pol_sigma70_r4_t2"/>
</dbReference>
<dbReference type="GO" id="GO:0006352">
    <property type="term" value="P:DNA-templated transcription initiation"/>
    <property type="evidence" value="ECO:0007669"/>
    <property type="project" value="InterPro"/>
</dbReference>
<comment type="caution">
    <text evidence="8">The sequence shown here is derived from an EMBL/GenBank/DDBJ whole genome shotgun (WGS) entry which is preliminary data.</text>
</comment>
<dbReference type="InterPro" id="IPR007627">
    <property type="entry name" value="RNA_pol_sigma70_r2"/>
</dbReference>
<feature type="region of interest" description="Disordered" evidence="5">
    <location>
        <begin position="93"/>
        <end position="113"/>
    </location>
</feature>
<evidence type="ECO:0000256" key="3">
    <source>
        <dbReference type="ARBA" id="ARBA00023082"/>
    </source>
</evidence>
<evidence type="ECO:0000256" key="4">
    <source>
        <dbReference type="ARBA" id="ARBA00023163"/>
    </source>
</evidence>
<protein>
    <submittedName>
        <fullName evidence="8">Sigma-70 family RNA polymerase sigma factor</fullName>
    </submittedName>
</protein>
<evidence type="ECO:0000256" key="5">
    <source>
        <dbReference type="SAM" id="MobiDB-lite"/>
    </source>
</evidence>
<dbReference type="Gene3D" id="1.10.10.10">
    <property type="entry name" value="Winged helix-like DNA-binding domain superfamily/Winged helix DNA-binding domain"/>
    <property type="match status" value="1"/>
</dbReference>
<dbReference type="GO" id="GO:0016987">
    <property type="term" value="F:sigma factor activity"/>
    <property type="evidence" value="ECO:0007669"/>
    <property type="project" value="UniProtKB-KW"/>
</dbReference>
<dbReference type="GO" id="GO:0003677">
    <property type="term" value="F:DNA binding"/>
    <property type="evidence" value="ECO:0007669"/>
    <property type="project" value="InterPro"/>
</dbReference>
<evidence type="ECO:0000256" key="2">
    <source>
        <dbReference type="ARBA" id="ARBA00023015"/>
    </source>
</evidence>
<evidence type="ECO:0000256" key="1">
    <source>
        <dbReference type="ARBA" id="ARBA00010641"/>
    </source>
</evidence>
<comment type="similarity">
    <text evidence="1">Belongs to the sigma-70 factor family. ECF subfamily.</text>
</comment>
<dbReference type="Proteomes" id="UP001138757">
    <property type="component" value="Unassembled WGS sequence"/>
</dbReference>
<keyword evidence="2" id="KW-0805">Transcription regulation</keyword>
<evidence type="ECO:0000259" key="7">
    <source>
        <dbReference type="Pfam" id="PF08281"/>
    </source>
</evidence>
<organism evidence="8 9">
    <name type="scientific">Sphingobium nicotianae</name>
    <dbReference type="NCBI Taxonomy" id="2782607"/>
    <lineage>
        <taxon>Bacteria</taxon>
        <taxon>Pseudomonadati</taxon>
        <taxon>Pseudomonadota</taxon>
        <taxon>Alphaproteobacteria</taxon>
        <taxon>Sphingomonadales</taxon>
        <taxon>Sphingomonadaceae</taxon>
        <taxon>Sphingobium</taxon>
    </lineage>
</organism>
<evidence type="ECO:0000313" key="8">
    <source>
        <dbReference type="EMBL" id="MBT2186737.1"/>
    </source>
</evidence>
<sequence>MEAERRSGEADLLARVRLRDLAAFEGLYRLYHPRLSRFVTSLVRRHPLVEEVVNDTMMVLWDKPESYGGQAKLSTWLYAIAYRKAIRARLRQDEPVEDGHRPELGDDDAPPDRDFGRRRAAAILQSAIEELSPDHRAVVHLTYFQEIGYREIADILGCPVDTVKTRMFHARRHLKRKLSGELADWI</sequence>
<dbReference type="SUPFAM" id="SSF88659">
    <property type="entry name" value="Sigma3 and sigma4 domains of RNA polymerase sigma factors"/>
    <property type="match status" value="1"/>
</dbReference>
<feature type="domain" description="RNA polymerase sigma factor 70 region 4 type 2" evidence="7">
    <location>
        <begin position="123"/>
        <end position="174"/>
    </location>
</feature>